<reference evidence="1 2" key="1">
    <citation type="submission" date="2024-01" db="EMBL/GenBank/DDBJ databases">
        <authorList>
            <person name="Waweru B."/>
        </authorList>
    </citation>
    <scope>NUCLEOTIDE SEQUENCE [LARGE SCALE GENOMIC DNA]</scope>
</reference>
<evidence type="ECO:0000313" key="2">
    <source>
        <dbReference type="Proteomes" id="UP001314170"/>
    </source>
</evidence>
<organism evidence="1 2">
    <name type="scientific">Dovyalis caffra</name>
    <dbReference type="NCBI Taxonomy" id="77055"/>
    <lineage>
        <taxon>Eukaryota</taxon>
        <taxon>Viridiplantae</taxon>
        <taxon>Streptophyta</taxon>
        <taxon>Embryophyta</taxon>
        <taxon>Tracheophyta</taxon>
        <taxon>Spermatophyta</taxon>
        <taxon>Magnoliopsida</taxon>
        <taxon>eudicotyledons</taxon>
        <taxon>Gunneridae</taxon>
        <taxon>Pentapetalae</taxon>
        <taxon>rosids</taxon>
        <taxon>fabids</taxon>
        <taxon>Malpighiales</taxon>
        <taxon>Salicaceae</taxon>
        <taxon>Flacourtieae</taxon>
        <taxon>Dovyalis</taxon>
    </lineage>
</organism>
<accession>A0AAV1SEK6</accession>
<sequence>MVLVGSIFVRVLRHADRTMDIISCTMNDPDNPYIRFSNVSDAQHFGEGVEMIAIKQLKDREIALFPRKGKTSPLSNAEYFTRPPSLHNLCFLYQCGVEIYPPTSFGPKPEEQMPNEGSVLRYFINSLGVISHHQRGNVDLFLIRFRAKNDHHTFANKTRQMNIRKRKKERKKLA</sequence>
<dbReference type="Proteomes" id="UP001314170">
    <property type="component" value="Unassembled WGS sequence"/>
</dbReference>
<dbReference type="AlphaFoldDB" id="A0AAV1SEK6"/>
<name>A0AAV1SEK6_9ROSI</name>
<proteinExistence type="predicted"/>
<dbReference type="EMBL" id="CAWUPB010001173">
    <property type="protein sequence ID" value="CAK7348274.1"/>
    <property type="molecule type" value="Genomic_DNA"/>
</dbReference>
<comment type="caution">
    <text evidence="1">The sequence shown here is derived from an EMBL/GenBank/DDBJ whole genome shotgun (WGS) entry which is preliminary data.</text>
</comment>
<protein>
    <submittedName>
        <fullName evidence="1">Uncharacterized protein</fullName>
    </submittedName>
</protein>
<keyword evidence="2" id="KW-1185">Reference proteome</keyword>
<gene>
    <name evidence="1" type="ORF">DCAF_LOCUS20970</name>
</gene>
<evidence type="ECO:0000313" key="1">
    <source>
        <dbReference type="EMBL" id="CAK7348274.1"/>
    </source>
</evidence>